<evidence type="ECO:0000313" key="1">
    <source>
        <dbReference type="EMBL" id="CAI9707658.1"/>
    </source>
</evidence>
<organism evidence="1 2">
    <name type="scientific">Rangifer tarandus platyrhynchus</name>
    <name type="common">Svalbard reindeer</name>
    <dbReference type="NCBI Taxonomy" id="3082113"/>
    <lineage>
        <taxon>Eukaryota</taxon>
        <taxon>Metazoa</taxon>
        <taxon>Chordata</taxon>
        <taxon>Craniata</taxon>
        <taxon>Vertebrata</taxon>
        <taxon>Euteleostomi</taxon>
        <taxon>Mammalia</taxon>
        <taxon>Eutheria</taxon>
        <taxon>Laurasiatheria</taxon>
        <taxon>Artiodactyla</taxon>
        <taxon>Ruminantia</taxon>
        <taxon>Pecora</taxon>
        <taxon>Cervidae</taxon>
        <taxon>Odocoileinae</taxon>
        <taxon>Rangifer</taxon>
    </lineage>
</organism>
<reference evidence="1" key="1">
    <citation type="submission" date="2023-05" db="EMBL/GenBank/DDBJ databases">
        <authorList>
            <consortium name="ELIXIR-Norway"/>
        </authorList>
    </citation>
    <scope>NUCLEOTIDE SEQUENCE</scope>
</reference>
<dbReference type="EMBL" id="OX596115">
    <property type="protein sequence ID" value="CAI9707658.1"/>
    <property type="molecule type" value="Genomic_DNA"/>
</dbReference>
<protein>
    <submittedName>
        <fullName evidence="1">Uncharacterized protein</fullName>
    </submittedName>
</protein>
<proteinExistence type="predicted"/>
<gene>
    <name evidence="1" type="ORF">MRATA1EN3_LOCUS18871</name>
</gene>
<sequence>MLPTSTEAFRLAGTRLGTEAPETSARSLAMSRQRTVLQLLGHPATLLLTLSLQTFPREPLRSLSLLSLNRAFSVVGLAIDTAFFTSTQVTRLASLCTQEPLEQRGPQENAGLDAICQDEVGADTASDCPEASIAVRGCGAGAESALAGRSQFRKGNDAGDSDGAPHRAVCVLGATGRRAELP</sequence>
<name>A0ACB0F570_RANTA</name>
<accession>A0ACB0F570</accession>
<evidence type="ECO:0000313" key="2">
    <source>
        <dbReference type="Proteomes" id="UP001162501"/>
    </source>
</evidence>
<dbReference type="Proteomes" id="UP001162501">
    <property type="component" value="Chromosome 31"/>
</dbReference>